<keyword evidence="1" id="KW-0472">Membrane</keyword>
<dbReference type="AlphaFoldDB" id="I3Z709"/>
<dbReference type="RefSeq" id="WP_014772985.1">
    <property type="nucleotide sequence ID" value="NC_018010.1"/>
</dbReference>
<evidence type="ECO:0000313" key="3">
    <source>
        <dbReference type="Proteomes" id="UP000006050"/>
    </source>
</evidence>
<dbReference type="SUPFAM" id="SSF48452">
    <property type="entry name" value="TPR-like"/>
    <property type="match status" value="1"/>
</dbReference>
<dbReference type="KEGG" id="bbd:Belba_2471"/>
<dbReference type="EMBL" id="CP003281">
    <property type="protein sequence ID" value="AFL85027.1"/>
    <property type="molecule type" value="Genomic_DNA"/>
</dbReference>
<feature type="transmembrane region" description="Helical" evidence="1">
    <location>
        <begin position="82"/>
        <end position="101"/>
    </location>
</feature>
<reference evidence="3" key="1">
    <citation type="submission" date="2012-06" db="EMBL/GenBank/DDBJ databases">
        <title>The complete genome of Belliella baltica DSM 15883.</title>
        <authorList>
            <person name="Lucas S."/>
            <person name="Copeland A."/>
            <person name="Lapidus A."/>
            <person name="Goodwin L."/>
            <person name="Pitluck S."/>
            <person name="Peters L."/>
            <person name="Mikhailova N."/>
            <person name="Davenport K."/>
            <person name="Kyrpides N."/>
            <person name="Mavromatis K."/>
            <person name="Pagani I."/>
            <person name="Ivanova N."/>
            <person name="Ovchinnikova G."/>
            <person name="Zeytun A."/>
            <person name="Detter J.C."/>
            <person name="Han C."/>
            <person name="Land M."/>
            <person name="Hauser L."/>
            <person name="Markowitz V."/>
            <person name="Cheng J.-F."/>
            <person name="Hugenholtz P."/>
            <person name="Woyke T."/>
            <person name="Wu D."/>
            <person name="Tindall B."/>
            <person name="Pomrenke H."/>
            <person name="Brambilla E."/>
            <person name="Klenk H.-P."/>
            <person name="Eisen J.A."/>
        </authorList>
    </citation>
    <scope>NUCLEOTIDE SEQUENCE [LARGE SCALE GENOMIC DNA]</scope>
    <source>
        <strain evidence="3">DSM 15883 / CIP 108006 / LMG 21964 / BA134</strain>
    </source>
</reference>
<dbReference type="STRING" id="866536.Belba_2471"/>
<protein>
    <recommendedName>
        <fullName evidence="4">Tetratricopeptide repeat protein</fullName>
    </recommendedName>
</protein>
<dbReference type="Proteomes" id="UP000006050">
    <property type="component" value="Chromosome"/>
</dbReference>
<organism evidence="2 3">
    <name type="scientific">Belliella baltica (strain DSM 15883 / CIP 108006 / LMG 21964 / BA134)</name>
    <dbReference type="NCBI Taxonomy" id="866536"/>
    <lineage>
        <taxon>Bacteria</taxon>
        <taxon>Pseudomonadati</taxon>
        <taxon>Bacteroidota</taxon>
        <taxon>Cytophagia</taxon>
        <taxon>Cytophagales</taxon>
        <taxon>Cyclobacteriaceae</taxon>
        <taxon>Belliella</taxon>
    </lineage>
</organism>
<dbReference type="InterPro" id="IPR011990">
    <property type="entry name" value="TPR-like_helical_dom_sf"/>
</dbReference>
<evidence type="ECO:0000313" key="2">
    <source>
        <dbReference type="EMBL" id="AFL85027.1"/>
    </source>
</evidence>
<dbReference type="Gene3D" id="1.25.40.10">
    <property type="entry name" value="Tetratricopeptide repeat domain"/>
    <property type="match status" value="1"/>
</dbReference>
<keyword evidence="3" id="KW-1185">Reference proteome</keyword>
<sequence length="252" mass="29565">MIDDKNITRLDAYLDNKLSEEEKNLLLQELKENAALNELLELLKISRKSIELAGLKNQIQSVQKEYLKSRVIKVVKIKPSTWWIGVAASISLFILIGNFWIQKLPSQLIEENYIPYEISTMRSSEIPLSELENDFKNKVWTRILSAVPQNSENQAEVFLAGIAAYEHEDFESAIEYLERVIQLNQVIIERYFNDEAEYYLGLSLLKSEKYNDAFVLFQKINLDENHSYYGVFTSSDLFKLKVLKWIKNWYNY</sequence>
<dbReference type="OrthoDB" id="839105at2"/>
<evidence type="ECO:0000256" key="1">
    <source>
        <dbReference type="SAM" id="Phobius"/>
    </source>
</evidence>
<keyword evidence="1" id="KW-1133">Transmembrane helix</keyword>
<evidence type="ECO:0008006" key="4">
    <source>
        <dbReference type="Google" id="ProtNLM"/>
    </source>
</evidence>
<dbReference type="HOGENOM" id="CLU_1101189_0_0_10"/>
<gene>
    <name evidence="2" type="ordered locus">Belba_2471</name>
</gene>
<name>I3Z709_BELBD</name>
<proteinExistence type="predicted"/>
<keyword evidence="1" id="KW-0812">Transmembrane</keyword>
<accession>I3Z709</accession>